<evidence type="ECO:0000313" key="2">
    <source>
        <dbReference type="EMBL" id="WMV54872.1"/>
    </source>
</evidence>
<reference evidence="2" key="1">
    <citation type="submission" date="2023-08" db="EMBL/GenBank/DDBJ databases">
        <title>A de novo genome assembly of Solanum verrucosum Schlechtendal, a Mexican diploid species geographically isolated from the other diploid A-genome species in potato relatives.</title>
        <authorList>
            <person name="Hosaka K."/>
        </authorList>
    </citation>
    <scope>NUCLEOTIDE SEQUENCE</scope>
    <source>
        <tissue evidence="2">Young leaves</tissue>
    </source>
</reference>
<feature type="region of interest" description="Disordered" evidence="1">
    <location>
        <begin position="128"/>
        <end position="163"/>
    </location>
</feature>
<name>A0AAF0ZWA9_SOLVR</name>
<gene>
    <name evidence="2" type="ORF">MTR67_048257</name>
</gene>
<evidence type="ECO:0000313" key="3">
    <source>
        <dbReference type="Proteomes" id="UP001234989"/>
    </source>
</evidence>
<protein>
    <submittedName>
        <fullName evidence="2">Uncharacterized protein</fullName>
    </submittedName>
</protein>
<keyword evidence="3" id="KW-1185">Reference proteome</keyword>
<evidence type="ECO:0000256" key="1">
    <source>
        <dbReference type="SAM" id="MobiDB-lite"/>
    </source>
</evidence>
<dbReference type="AlphaFoldDB" id="A0AAF0ZWA9"/>
<dbReference type="Proteomes" id="UP001234989">
    <property type="component" value="Chromosome 11"/>
</dbReference>
<accession>A0AAF0ZWA9</accession>
<proteinExistence type="predicted"/>
<dbReference type="EMBL" id="CP133622">
    <property type="protein sequence ID" value="WMV54872.1"/>
    <property type="molecule type" value="Genomic_DNA"/>
</dbReference>
<organism evidence="2 3">
    <name type="scientific">Solanum verrucosum</name>
    <dbReference type="NCBI Taxonomy" id="315347"/>
    <lineage>
        <taxon>Eukaryota</taxon>
        <taxon>Viridiplantae</taxon>
        <taxon>Streptophyta</taxon>
        <taxon>Embryophyta</taxon>
        <taxon>Tracheophyta</taxon>
        <taxon>Spermatophyta</taxon>
        <taxon>Magnoliopsida</taxon>
        <taxon>eudicotyledons</taxon>
        <taxon>Gunneridae</taxon>
        <taxon>Pentapetalae</taxon>
        <taxon>asterids</taxon>
        <taxon>lamiids</taxon>
        <taxon>Solanales</taxon>
        <taxon>Solanaceae</taxon>
        <taxon>Solanoideae</taxon>
        <taxon>Solaneae</taxon>
        <taxon>Solanum</taxon>
    </lineage>
</organism>
<sequence>MKKSIAQFVAKCPNCQQVKVEYQRTGGMAHENRMTKSSHFLPIEVRNSLHNFGSLSRKVWVPRVLEVTTISLLRVISFEDEYSQGEDIVTPRLRKRVFKRVQEEENRRKEEMFKAFVKIREICRGITPNRGLGQRAPDAPERLGQRAPDAPEGLGRRPSSAPF</sequence>